<feature type="active site" evidence="7">
    <location>
        <position position="322"/>
    </location>
</feature>
<name>A0A6H0SLU9_9MICC</name>
<protein>
    <recommendedName>
        <fullName evidence="6">Citrate synthase</fullName>
    </recommendedName>
</protein>
<dbReference type="RefSeq" id="WP_172512554.1">
    <property type="nucleotide sequence ID" value="NZ_CP032549.1"/>
</dbReference>
<evidence type="ECO:0000256" key="5">
    <source>
        <dbReference type="ARBA" id="ARBA00049288"/>
    </source>
</evidence>
<evidence type="ECO:0000256" key="3">
    <source>
        <dbReference type="ARBA" id="ARBA00022532"/>
    </source>
</evidence>
<dbReference type="InterPro" id="IPR011278">
    <property type="entry name" value="2-MeCitrate/Citrate_synth_II"/>
</dbReference>
<keyword evidence="3" id="KW-0816">Tricarboxylic acid cycle</keyword>
<dbReference type="PIRSF" id="PIRSF001369">
    <property type="entry name" value="Citrate_synth"/>
    <property type="match status" value="1"/>
</dbReference>
<evidence type="ECO:0000256" key="6">
    <source>
        <dbReference type="PIRNR" id="PIRNR001369"/>
    </source>
</evidence>
<dbReference type="AlphaFoldDB" id="A0A6H0SLU9"/>
<comment type="catalytic activity">
    <reaction evidence="5">
        <text>oxaloacetate + acetyl-CoA + H2O = citrate + CoA + H(+)</text>
        <dbReference type="Rhea" id="RHEA:16845"/>
        <dbReference type="ChEBI" id="CHEBI:15377"/>
        <dbReference type="ChEBI" id="CHEBI:15378"/>
        <dbReference type="ChEBI" id="CHEBI:16452"/>
        <dbReference type="ChEBI" id="CHEBI:16947"/>
        <dbReference type="ChEBI" id="CHEBI:57287"/>
        <dbReference type="ChEBI" id="CHEBI:57288"/>
        <dbReference type="EC" id="2.3.3.16"/>
    </reaction>
</comment>
<keyword evidence="4 6" id="KW-0808">Transferase</keyword>
<comment type="similarity">
    <text evidence="2 6 8">Belongs to the citrate synthase family.</text>
</comment>
<dbReference type="InterPro" id="IPR002020">
    <property type="entry name" value="Citrate_synthase"/>
</dbReference>
<dbReference type="UniPathway" id="UPA00223"/>
<dbReference type="InterPro" id="IPR036969">
    <property type="entry name" value="Citrate_synthase_sf"/>
</dbReference>
<dbReference type="Gene3D" id="1.10.580.10">
    <property type="entry name" value="Citrate Synthase, domain 1"/>
    <property type="match status" value="1"/>
</dbReference>
<dbReference type="PANTHER" id="PTHR11739:SF4">
    <property type="entry name" value="CITRATE SYNTHASE, PEROXISOMAL"/>
    <property type="match status" value="1"/>
</dbReference>
<reference evidence="9 10" key="1">
    <citation type="submission" date="2018-09" db="EMBL/GenBank/DDBJ databases">
        <title>Glutamicibacter mishrai S5-52T (LMG 29155T = KCTC 39846T).</title>
        <authorList>
            <person name="Das S.K."/>
        </authorList>
    </citation>
    <scope>NUCLEOTIDE SEQUENCE [LARGE SCALE GENOMIC DNA]</scope>
    <source>
        <strain evidence="9 10">S5-52</strain>
    </source>
</reference>
<dbReference type="GO" id="GO:0005975">
    <property type="term" value="P:carbohydrate metabolic process"/>
    <property type="evidence" value="ECO:0007669"/>
    <property type="project" value="TreeGrafter"/>
</dbReference>
<evidence type="ECO:0000256" key="7">
    <source>
        <dbReference type="PIRSR" id="PIRSR001369-1"/>
    </source>
</evidence>
<dbReference type="NCBIfam" id="NF010636">
    <property type="entry name" value="PRK14033.1"/>
    <property type="match status" value="1"/>
</dbReference>
<comment type="pathway">
    <text evidence="1">Carbohydrate metabolism; tricarboxylic acid cycle.</text>
</comment>
<dbReference type="PRINTS" id="PR00143">
    <property type="entry name" value="CITRTSNTHASE"/>
</dbReference>
<sequence>MTTTEEIKKGLAGVVVDYTAVSKVNPETNSLLYRGYPVQDLAASKSFEEVALLLWTGELPTQSELTEFTAFERANRALDPRVKAAIDLLPTDCHPMDVGRTAVSVIGANHPEAENSSPEAELLKAKELFAAFPAVVAYDQRRRRGLDVVAPREDLDYSSNFLWMTFGEEAAPEVVDAFRVSMVLYAEHSFNASTFTARVITSTLSDLHSAVTGAIGALKGPLHGGANEAVMHTFTEIGINKDETREDAAKRAKAWMEEALAAKKKVMGFGHRVYKHGDSRVPTMKAALDRMIEHYGRHEMLGLYDGLEAAMDEAKSIKPNLDYPAGPTYHLMGFDTEMFTPIFIAARITGWTSHIFEQRAANALIRPLSAYNGSEQRAL</sequence>
<evidence type="ECO:0000256" key="1">
    <source>
        <dbReference type="ARBA" id="ARBA00005163"/>
    </source>
</evidence>
<accession>A0A6H0SLU9</accession>
<evidence type="ECO:0000313" key="9">
    <source>
        <dbReference type="EMBL" id="QIV88106.1"/>
    </source>
</evidence>
<dbReference type="GO" id="GO:0005829">
    <property type="term" value="C:cytosol"/>
    <property type="evidence" value="ECO:0007669"/>
    <property type="project" value="TreeGrafter"/>
</dbReference>
<dbReference type="SUPFAM" id="SSF48256">
    <property type="entry name" value="Citrate synthase"/>
    <property type="match status" value="1"/>
</dbReference>
<evidence type="ECO:0000256" key="4">
    <source>
        <dbReference type="ARBA" id="ARBA00022679"/>
    </source>
</evidence>
<keyword evidence="10" id="KW-1185">Reference proteome</keyword>
<feature type="active site" evidence="7">
    <location>
        <position position="271"/>
    </location>
</feature>
<dbReference type="InterPro" id="IPR024176">
    <property type="entry name" value="Citrate_synthase_bac-typ"/>
</dbReference>
<evidence type="ECO:0000256" key="2">
    <source>
        <dbReference type="ARBA" id="ARBA00010566"/>
    </source>
</evidence>
<dbReference type="GO" id="GO:0006099">
    <property type="term" value="P:tricarboxylic acid cycle"/>
    <property type="evidence" value="ECO:0007669"/>
    <property type="project" value="UniProtKB-UniPathway"/>
</dbReference>
<dbReference type="Pfam" id="PF00285">
    <property type="entry name" value="Citrate_synt"/>
    <property type="match status" value="1"/>
</dbReference>
<dbReference type="NCBIfam" id="TIGR01800">
    <property type="entry name" value="cit_synth_II"/>
    <property type="match status" value="1"/>
</dbReference>
<dbReference type="Gene3D" id="1.10.230.10">
    <property type="entry name" value="Cytochrome P450-Terp, domain 2"/>
    <property type="match status" value="1"/>
</dbReference>
<dbReference type="PROSITE" id="PS00480">
    <property type="entry name" value="CITRATE_SYNTHASE"/>
    <property type="match status" value="1"/>
</dbReference>
<dbReference type="Proteomes" id="UP000502331">
    <property type="component" value="Chromosome"/>
</dbReference>
<keyword evidence="9" id="KW-0012">Acyltransferase</keyword>
<gene>
    <name evidence="9" type="ORF">D3791_13920</name>
</gene>
<dbReference type="InterPro" id="IPR016143">
    <property type="entry name" value="Citrate_synth-like_sm_a-sub"/>
</dbReference>
<dbReference type="PANTHER" id="PTHR11739">
    <property type="entry name" value="CITRATE SYNTHASE"/>
    <property type="match status" value="1"/>
</dbReference>
<dbReference type="EMBL" id="CP032549">
    <property type="protein sequence ID" value="QIV88106.1"/>
    <property type="molecule type" value="Genomic_DNA"/>
</dbReference>
<dbReference type="InterPro" id="IPR016142">
    <property type="entry name" value="Citrate_synth-like_lrg_a-sub"/>
</dbReference>
<organism evidence="9 10">
    <name type="scientific">Glutamicibacter mishrai</name>
    <dbReference type="NCBI Taxonomy" id="1775880"/>
    <lineage>
        <taxon>Bacteria</taxon>
        <taxon>Bacillati</taxon>
        <taxon>Actinomycetota</taxon>
        <taxon>Actinomycetes</taxon>
        <taxon>Micrococcales</taxon>
        <taxon>Micrococcaceae</taxon>
        <taxon>Glutamicibacter</taxon>
    </lineage>
</organism>
<evidence type="ECO:0000313" key="10">
    <source>
        <dbReference type="Proteomes" id="UP000502331"/>
    </source>
</evidence>
<dbReference type="InterPro" id="IPR019810">
    <property type="entry name" value="Citrate_synthase_AS"/>
</dbReference>
<proteinExistence type="inferred from homology"/>
<evidence type="ECO:0000256" key="8">
    <source>
        <dbReference type="RuleBase" id="RU003406"/>
    </source>
</evidence>
<dbReference type="GO" id="GO:0036440">
    <property type="term" value="F:citrate synthase activity"/>
    <property type="evidence" value="ECO:0007669"/>
    <property type="project" value="UniProtKB-EC"/>
</dbReference>